<dbReference type="Pfam" id="PF00069">
    <property type="entry name" value="Pkinase"/>
    <property type="match status" value="1"/>
</dbReference>
<evidence type="ECO:0000259" key="3">
    <source>
        <dbReference type="PROSITE" id="PS50011"/>
    </source>
</evidence>
<dbReference type="STRING" id="888268.A0A1E5WC72"/>
<name>A0A1E5WC72_9POAL</name>
<reference evidence="4 5" key="1">
    <citation type="submission" date="2016-09" db="EMBL/GenBank/DDBJ databases">
        <title>The draft genome of Dichanthelium oligosanthes: A C3 panicoid grass species.</title>
        <authorList>
            <person name="Studer A.J."/>
            <person name="Schnable J.C."/>
            <person name="Brutnell T.P."/>
        </authorList>
    </citation>
    <scope>NUCLEOTIDE SEQUENCE [LARGE SCALE GENOMIC DNA]</scope>
    <source>
        <strain evidence="5">cv. Kellogg 1175</strain>
        <tissue evidence="4">Leaf</tissue>
    </source>
</reference>
<dbReference type="InterPro" id="IPR000719">
    <property type="entry name" value="Prot_kinase_dom"/>
</dbReference>
<dbReference type="Gene3D" id="1.10.510.10">
    <property type="entry name" value="Transferase(Phosphotransferase) domain 1"/>
    <property type="match status" value="1"/>
</dbReference>
<dbReference type="PROSITE" id="PS50011">
    <property type="entry name" value="PROTEIN_KINASE_DOM"/>
    <property type="match status" value="1"/>
</dbReference>
<dbReference type="GO" id="GO:0007166">
    <property type="term" value="P:cell surface receptor signaling pathway"/>
    <property type="evidence" value="ECO:0007669"/>
    <property type="project" value="InterPro"/>
</dbReference>
<evidence type="ECO:0000313" key="4">
    <source>
        <dbReference type="EMBL" id="OEL34992.1"/>
    </source>
</evidence>
<keyword evidence="5" id="KW-1185">Reference proteome</keyword>
<keyword evidence="4" id="KW-0675">Receptor</keyword>
<gene>
    <name evidence="4" type="ORF">BAE44_0003989</name>
</gene>
<feature type="domain" description="Protein kinase" evidence="3">
    <location>
        <begin position="1"/>
        <end position="210"/>
    </location>
</feature>
<organism evidence="4 5">
    <name type="scientific">Dichanthelium oligosanthes</name>
    <dbReference type="NCBI Taxonomy" id="888268"/>
    <lineage>
        <taxon>Eukaryota</taxon>
        <taxon>Viridiplantae</taxon>
        <taxon>Streptophyta</taxon>
        <taxon>Embryophyta</taxon>
        <taxon>Tracheophyta</taxon>
        <taxon>Spermatophyta</taxon>
        <taxon>Magnoliopsida</taxon>
        <taxon>Liliopsida</taxon>
        <taxon>Poales</taxon>
        <taxon>Poaceae</taxon>
        <taxon>PACMAD clade</taxon>
        <taxon>Panicoideae</taxon>
        <taxon>Panicodae</taxon>
        <taxon>Paniceae</taxon>
        <taxon>Dichantheliinae</taxon>
        <taxon>Dichanthelium</taxon>
    </lineage>
</organism>
<dbReference type="GO" id="GO:0005886">
    <property type="term" value="C:plasma membrane"/>
    <property type="evidence" value="ECO:0007669"/>
    <property type="project" value="TreeGrafter"/>
</dbReference>
<dbReference type="FunFam" id="1.10.510.10:FF:000084">
    <property type="entry name" value="Wall-associated receptor kinase 2"/>
    <property type="match status" value="1"/>
</dbReference>
<evidence type="ECO:0000313" key="5">
    <source>
        <dbReference type="Proteomes" id="UP000095767"/>
    </source>
</evidence>
<dbReference type="InterPro" id="IPR045274">
    <property type="entry name" value="WAK-like"/>
</dbReference>
<dbReference type="GO" id="GO:0004674">
    <property type="term" value="F:protein serine/threonine kinase activity"/>
    <property type="evidence" value="ECO:0007669"/>
    <property type="project" value="TreeGrafter"/>
</dbReference>
<dbReference type="AlphaFoldDB" id="A0A1E5WC72"/>
<keyword evidence="4" id="KW-0418">Kinase</keyword>
<accession>A0A1E5WC72</accession>
<dbReference type="InterPro" id="IPR011009">
    <property type="entry name" value="Kinase-like_dom_sf"/>
</dbReference>
<dbReference type="SUPFAM" id="SSF56112">
    <property type="entry name" value="Protein kinase-like (PK-like)"/>
    <property type="match status" value="1"/>
</dbReference>
<dbReference type="SMART" id="SM00220">
    <property type="entry name" value="S_TKc"/>
    <property type="match status" value="1"/>
</dbReference>
<dbReference type="Proteomes" id="UP000095767">
    <property type="component" value="Unassembled WGS sequence"/>
</dbReference>
<comment type="caution">
    <text evidence="4">The sequence shown here is derived from an EMBL/GenBank/DDBJ whole genome shotgun (WGS) entry which is preliminary data.</text>
</comment>
<keyword evidence="2" id="KW-0067">ATP-binding</keyword>
<keyword evidence="4" id="KW-0808">Transferase</keyword>
<dbReference type="OrthoDB" id="684810at2759"/>
<sequence>MKDSYLSTKPMIIIMSSDGFLVVALNQRFLCLTWDDRTRIDAEAAIALLYLHSATSIPIFHRDAKPANILNDSFTTKVSDFGASRCISIDETHVVTIVQGTFGYLDPEYYHTRQLNQKSDVYSFGVILVELLTRKKPIFLSYLGKKHNLSHCFLQKQRDRATVELLDPHVIEEANQREIDEMALLAEICLRLQGEDKPTMREVVLRVQLL</sequence>
<dbReference type="EMBL" id="LWDX02013568">
    <property type="protein sequence ID" value="OEL34992.1"/>
    <property type="molecule type" value="Genomic_DNA"/>
</dbReference>
<proteinExistence type="predicted"/>
<evidence type="ECO:0000256" key="1">
    <source>
        <dbReference type="ARBA" id="ARBA00022741"/>
    </source>
</evidence>
<dbReference type="PANTHER" id="PTHR27005">
    <property type="entry name" value="WALL-ASSOCIATED RECEPTOR KINASE-LIKE 21"/>
    <property type="match status" value="1"/>
</dbReference>
<dbReference type="PANTHER" id="PTHR27005:SF389">
    <property type="entry name" value="OS01G0364400 PROTEIN"/>
    <property type="match status" value="1"/>
</dbReference>
<evidence type="ECO:0000256" key="2">
    <source>
        <dbReference type="ARBA" id="ARBA00022840"/>
    </source>
</evidence>
<keyword evidence="1" id="KW-0547">Nucleotide-binding</keyword>
<protein>
    <submittedName>
        <fullName evidence="4">Wall-associated receptor kinase 2</fullName>
    </submittedName>
</protein>
<dbReference type="GO" id="GO:0005524">
    <property type="term" value="F:ATP binding"/>
    <property type="evidence" value="ECO:0007669"/>
    <property type="project" value="UniProtKB-KW"/>
</dbReference>